<keyword evidence="3" id="KW-1185">Reference proteome</keyword>
<gene>
    <name evidence="2" type="ORF">SAMN05192530_1086</name>
</gene>
<feature type="domain" description="Exonuclease" evidence="1">
    <location>
        <begin position="24"/>
        <end position="189"/>
    </location>
</feature>
<protein>
    <submittedName>
        <fullName evidence="2">Exodeoxyribonuclease X</fullName>
    </submittedName>
</protein>
<accession>A0A1H0KJA6</accession>
<dbReference type="SUPFAM" id="SSF53098">
    <property type="entry name" value="Ribonuclease H-like"/>
    <property type="match status" value="1"/>
</dbReference>
<dbReference type="InterPro" id="IPR013520">
    <property type="entry name" value="Ribonucl_H"/>
</dbReference>
<dbReference type="PANTHER" id="PTHR30231">
    <property type="entry name" value="DNA POLYMERASE III SUBUNIT EPSILON"/>
    <property type="match status" value="1"/>
</dbReference>
<organism evidence="2 3">
    <name type="scientific">Aureimonas jatrophae</name>
    <dbReference type="NCBI Taxonomy" id="1166073"/>
    <lineage>
        <taxon>Bacteria</taxon>
        <taxon>Pseudomonadati</taxon>
        <taxon>Pseudomonadota</taxon>
        <taxon>Alphaproteobacteria</taxon>
        <taxon>Hyphomicrobiales</taxon>
        <taxon>Aurantimonadaceae</taxon>
        <taxon>Aureimonas</taxon>
    </lineage>
</organism>
<proteinExistence type="predicted"/>
<dbReference type="SMART" id="SM00479">
    <property type="entry name" value="EXOIII"/>
    <property type="match status" value="1"/>
</dbReference>
<dbReference type="Proteomes" id="UP000198793">
    <property type="component" value="Unassembled WGS sequence"/>
</dbReference>
<dbReference type="OrthoDB" id="7822240at2"/>
<dbReference type="Pfam" id="PF00929">
    <property type="entry name" value="RNase_T"/>
    <property type="match status" value="1"/>
</dbReference>
<reference evidence="2 3" key="1">
    <citation type="submission" date="2016-10" db="EMBL/GenBank/DDBJ databases">
        <authorList>
            <person name="de Groot N.N."/>
        </authorList>
    </citation>
    <scope>NUCLEOTIDE SEQUENCE [LARGE SCALE GENOMIC DNA]</scope>
    <source>
        <strain evidence="3">L7-484,KACC 16230,DSM 25025</strain>
    </source>
</reference>
<evidence type="ECO:0000259" key="1">
    <source>
        <dbReference type="SMART" id="SM00479"/>
    </source>
</evidence>
<dbReference type="Gene3D" id="3.30.420.10">
    <property type="entry name" value="Ribonuclease H-like superfamily/Ribonuclease H"/>
    <property type="match status" value="1"/>
</dbReference>
<sequence>MRLMSDLFPASPRTPDLFAAVDTVVRVIDTETAGQRLEEDAVIEIGSVDVDLATGRIFNPLETLCDPAGVPINPHARRVHHISDEMLEGAPAFADVIGRFAGASTYAAQRASFDRARLRLPGRWLCTYKLALRAFPGCRAHGLQSLVKYLPLDLSDVRPLMEGLHAHRALYDALCTAVLLRRISAELLPRCRDAADFLDRAERVSAEPALLARLRFGRHKGLSLAEVPTDYLEWLVAEPGMEADAVYTARHHLRLRLRGRALEAAAAE</sequence>
<dbReference type="GO" id="GO:0045004">
    <property type="term" value="P:DNA replication proofreading"/>
    <property type="evidence" value="ECO:0007669"/>
    <property type="project" value="TreeGrafter"/>
</dbReference>
<dbReference type="CDD" id="cd06127">
    <property type="entry name" value="DEDDh"/>
    <property type="match status" value="1"/>
</dbReference>
<dbReference type="GO" id="GO:0008408">
    <property type="term" value="F:3'-5' exonuclease activity"/>
    <property type="evidence" value="ECO:0007669"/>
    <property type="project" value="TreeGrafter"/>
</dbReference>
<dbReference type="AlphaFoldDB" id="A0A1H0KJA6"/>
<dbReference type="GO" id="GO:0003676">
    <property type="term" value="F:nucleic acid binding"/>
    <property type="evidence" value="ECO:0007669"/>
    <property type="project" value="InterPro"/>
</dbReference>
<name>A0A1H0KJA6_9HYPH</name>
<evidence type="ECO:0000313" key="3">
    <source>
        <dbReference type="Proteomes" id="UP000198793"/>
    </source>
</evidence>
<dbReference type="InterPro" id="IPR012337">
    <property type="entry name" value="RNaseH-like_sf"/>
</dbReference>
<dbReference type="InterPro" id="IPR036397">
    <property type="entry name" value="RNaseH_sf"/>
</dbReference>
<dbReference type="STRING" id="1166073.SAMN05192530_1086"/>
<dbReference type="GO" id="GO:0005829">
    <property type="term" value="C:cytosol"/>
    <property type="evidence" value="ECO:0007669"/>
    <property type="project" value="TreeGrafter"/>
</dbReference>
<dbReference type="EMBL" id="FNIT01000008">
    <property type="protein sequence ID" value="SDO56084.1"/>
    <property type="molecule type" value="Genomic_DNA"/>
</dbReference>
<dbReference type="PANTHER" id="PTHR30231:SF37">
    <property type="entry name" value="EXODEOXYRIBONUCLEASE 10"/>
    <property type="match status" value="1"/>
</dbReference>
<evidence type="ECO:0000313" key="2">
    <source>
        <dbReference type="EMBL" id="SDO56084.1"/>
    </source>
</evidence>